<feature type="region of interest" description="Disordered" evidence="1">
    <location>
        <begin position="101"/>
        <end position="127"/>
    </location>
</feature>
<comment type="caution">
    <text evidence="2">The sequence shown here is derived from an EMBL/GenBank/DDBJ whole genome shotgun (WGS) entry which is preliminary data.</text>
</comment>
<feature type="region of interest" description="Disordered" evidence="1">
    <location>
        <begin position="31"/>
        <end position="57"/>
    </location>
</feature>
<gene>
    <name evidence="2" type="ORF">KIPB_008716</name>
</gene>
<name>A0A9K3D225_9EUKA</name>
<evidence type="ECO:0000313" key="3">
    <source>
        <dbReference type="Proteomes" id="UP000265618"/>
    </source>
</evidence>
<feature type="compositionally biased region" description="Low complexity" evidence="1">
    <location>
        <begin position="201"/>
        <end position="220"/>
    </location>
</feature>
<dbReference type="Proteomes" id="UP000265618">
    <property type="component" value="Unassembled WGS sequence"/>
</dbReference>
<sequence length="231" mass="26105">MLQTSAGLVQAMASMNERLKNLDSEKRFYQETAANATSEAETLRRKLKEERTQREERLGDMNRQHHTENERINKALSMFAEQITALNGDVAFLREANERLRQEKESMHSSMEQRLEEAEAEGERQKNQVVEAQLVSAEARCVRTEEALAEAEASVRKMTALQQSLLETSPVVSRPKRKGKKGRKARPTPKRDQREADMRPTSARSTRSTTSSTTRSASSAGRPPMATKSSR</sequence>
<feature type="compositionally biased region" description="Basic and acidic residues" evidence="1">
    <location>
        <begin position="101"/>
        <end position="126"/>
    </location>
</feature>
<feature type="non-terminal residue" evidence="2">
    <location>
        <position position="1"/>
    </location>
</feature>
<accession>A0A9K3D225</accession>
<reference evidence="2 3" key="1">
    <citation type="journal article" date="2018" name="PLoS ONE">
        <title>The draft genome of Kipferlia bialata reveals reductive genome evolution in fornicate parasites.</title>
        <authorList>
            <person name="Tanifuji G."/>
            <person name="Takabayashi S."/>
            <person name="Kume K."/>
            <person name="Takagi M."/>
            <person name="Nakayama T."/>
            <person name="Kamikawa R."/>
            <person name="Inagaki Y."/>
            <person name="Hashimoto T."/>
        </authorList>
    </citation>
    <scope>NUCLEOTIDE SEQUENCE [LARGE SCALE GENOMIC DNA]</scope>
    <source>
        <strain evidence="2">NY0173</strain>
    </source>
</reference>
<dbReference type="EMBL" id="BDIP01002768">
    <property type="protein sequence ID" value="GIQ86795.1"/>
    <property type="molecule type" value="Genomic_DNA"/>
</dbReference>
<dbReference type="AlphaFoldDB" id="A0A9K3D225"/>
<feature type="region of interest" description="Disordered" evidence="1">
    <location>
        <begin position="165"/>
        <end position="231"/>
    </location>
</feature>
<feature type="compositionally biased region" description="Low complexity" evidence="1">
    <location>
        <begin position="31"/>
        <end position="40"/>
    </location>
</feature>
<feature type="compositionally biased region" description="Basic and acidic residues" evidence="1">
    <location>
        <begin position="189"/>
        <end position="198"/>
    </location>
</feature>
<protein>
    <submittedName>
        <fullName evidence="2">Uncharacterized protein</fullName>
    </submittedName>
</protein>
<feature type="compositionally biased region" description="Basic residues" evidence="1">
    <location>
        <begin position="174"/>
        <end position="188"/>
    </location>
</feature>
<evidence type="ECO:0000313" key="2">
    <source>
        <dbReference type="EMBL" id="GIQ86795.1"/>
    </source>
</evidence>
<keyword evidence="3" id="KW-1185">Reference proteome</keyword>
<proteinExistence type="predicted"/>
<organism evidence="2 3">
    <name type="scientific">Kipferlia bialata</name>
    <dbReference type="NCBI Taxonomy" id="797122"/>
    <lineage>
        <taxon>Eukaryota</taxon>
        <taxon>Metamonada</taxon>
        <taxon>Carpediemonas-like organisms</taxon>
        <taxon>Kipferlia</taxon>
    </lineage>
</organism>
<evidence type="ECO:0000256" key="1">
    <source>
        <dbReference type="SAM" id="MobiDB-lite"/>
    </source>
</evidence>
<feature type="compositionally biased region" description="Basic and acidic residues" evidence="1">
    <location>
        <begin position="41"/>
        <end position="57"/>
    </location>
</feature>